<sequence length="104" mass="12129">MNQVERGICFILIMQCFNTSYNCDRYDCAELIKRFWFVINCRVLIEILWTYFSGGLLQKNSQCLFCRTNSEVTLWKDSTQRVDKGIGNSKFRYLGQTSGLKAST</sequence>
<accession>A0A8T2TI93</accession>
<evidence type="ECO:0000313" key="1">
    <source>
        <dbReference type="EMBL" id="KAH7423081.1"/>
    </source>
</evidence>
<protein>
    <submittedName>
        <fullName evidence="1">Uncharacterized protein</fullName>
    </submittedName>
</protein>
<reference evidence="1" key="1">
    <citation type="submission" date="2021-08" db="EMBL/GenBank/DDBJ databases">
        <title>WGS assembly of Ceratopteris richardii.</title>
        <authorList>
            <person name="Marchant D.B."/>
            <person name="Chen G."/>
            <person name="Jenkins J."/>
            <person name="Shu S."/>
            <person name="Leebens-Mack J."/>
            <person name="Grimwood J."/>
            <person name="Schmutz J."/>
            <person name="Soltis P."/>
            <person name="Soltis D."/>
            <person name="Chen Z.-H."/>
        </authorList>
    </citation>
    <scope>NUCLEOTIDE SEQUENCE</scope>
    <source>
        <strain evidence="1">Whitten #5841</strain>
        <tissue evidence="1">Leaf</tissue>
    </source>
</reference>
<name>A0A8T2TI93_CERRI</name>
<proteinExistence type="predicted"/>
<gene>
    <name evidence="1" type="ORF">KP509_12G038500</name>
</gene>
<evidence type="ECO:0000313" key="2">
    <source>
        <dbReference type="Proteomes" id="UP000825935"/>
    </source>
</evidence>
<dbReference type="EMBL" id="CM035417">
    <property type="protein sequence ID" value="KAH7423081.1"/>
    <property type="molecule type" value="Genomic_DNA"/>
</dbReference>
<organism evidence="1 2">
    <name type="scientific">Ceratopteris richardii</name>
    <name type="common">Triangle waterfern</name>
    <dbReference type="NCBI Taxonomy" id="49495"/>
    <lineage>
        <taxon>Eukaryota</taxon>
        <taxon>Viridiplantae</taxon>
        <taxon>Streptophyta</taxon>
        <taxon>Embryophyta</taxon>
        <taxon>Tracheophyta</taxon>
        <taxon>Polypodiopsida</taxon>
        <taxon>Polypodiidae</taxon>
        <taxon>Polypodiales</taxon>
        <taxon>Pteridineae</taxon>
        <taxon>Pteridaceae</taxon>
        <taxon>Parkerioideae</taxon>
        <taxon>Ceratopteris</taxon>
    </lineage>
</organism>
<keyword evidence="2" id="KW-1185">Reference proteome</keyword>
<dbReference type="AlphaFoldDB" id="A0A8T2TI93"/>
<comment type="caution">
    <text evidence="1">The sequence shown here is derived from an EMBL/GenBank/DDBJ whole genome shotgun (WGS) entry which is preliminary data.</text>
</comment>
<dbReference type="Proteomes" id="UP000825935">
    <property type="component" value="Chromosome 12"/>
</dbReference>